<protein>
    <recommendedName>
        <fullName evidence="2">DUF262 domain-containing protein</fullName>
    </recommendedName>
</protein>
<proteinExistence type="predicted"/>
<dbReference type="EMBL" id="BK014925">
    <property type="protein sequence ID" value="DAD82882.1"/>
    <property type="molecule type" value="Genomic_DNA"/>
</dbReference>
<accession>A0A8S5MKY1</accession>
<organism evidence="1">
    <name type="scientific">Siphoviridae sp. ctXZx16</name>
    <dbReference type="NCBI Taxonomy" id="2826371"/>
    <lineage>
        <taxon>Viruses</taxon>
        <taxon>Duplodnaviria</taxon>
        <taxon>Heunggongvirae</taxon>
        <taxon>Uroviricota</taxon>
        <taxon>Caudoviricetes</taxon>
    </lineage>
</organism>
<sequence>MLGRDKTKTDTYMVKVLLKMFKRGQLNKNHPLQRHADRWQNTAKSGLVSTIIKGEDLDSLKICEQILNKTDFILWLIDGLQRLTALEEYRNGAFRISKSLEMPFVYYQQCINGEMKVVEYDLRGKWFKDLPEELQDAFDSYPINVVKHLDCTDEEIAYHMARYNRQTSMNAEEKSILPMSNIATYIKDTINNNFFKNCGDYGEAALKNGKLNRVVYEAITIMFHAEEYTRGKSLFKHLNENASKEEFDTLNNELDMLANIVDEETGKLFNVKNSFLFFSLFHKFLDYKIEAARFNDFLLEFKNNLHNKTFSEYEDKTFNTYDKDKNSKDKKVVFAKLDMLEKLMKEYFQEEIPKPSREYTNEEIEQFVTDVTSVEVDEDRMELFSSMLDDYTVKVDNSSKLLEKENRLSLLSLVAYSFEKEIELKDWFVDYFNKNNTYIKDQKENYLVMKNDVDNFIAM</sequence>
<name>A0A8S5MKY1_9CAUD</name>
<reference evidence="1" key="1">
    <citation type="journal article" date="2021" name="Proc. Natl. Acad. Sci. U.S.A.">
        <title>A Catalog of Tens of Thousands of Viruses from Human Metagenomes Reveals Hidden Associations with Chronic Diseases.</title>
        <authorList>
            <person name="Tisza M.J."/>
            <person name="Buck C.B."/>
        </authorList>
    </citation>
    <scope>NUCLEOTIDE SEQUENCE</scope>
    <source>
        <strain evidence="1">CtXZx16</strain>
    </source>
</reference>
<evidence type="ECO:0008006" key="2">
    <source>
        <dbReference type="Google" id="ProtNLM"/>
    </source>
</evidence>
<dbReference type="PANTHER" id="PTHR39639">
    <property type="entry name" value="CHROMOSOME 16, WHOLE GENOME SHOTGUN SEQUENCE"/>
    <property type="match status" value="1"/>
</dbReference>
<evidence type="ECO:0000313" key="1">
    <source>
        <dbReference type="EMBL" id="DAD82882.1"/>
    </source>
</evidence>
<dbReference type="PANTHER" id="PTHR39639:SF1">
    <property type="entry name" value="DUF262 DOMAIN-CONTAINING PROTEIN"/>
    <property type="match status" value="1"/>
</dbReference>